<keyword evidence="2" id="KW-1185">Reference proteome</keyword>
<comment type="caution">
    <text evidence="1">The sequence shown here is derived from an EMBL/GenBank/DDBJ whole genome shotgun (WGS) entry which is preliminary data.</text>
</comment>
<dbReference type="PANTHER" id="PTHR42749:SF1">
    <property type="entry name" value="CELL SHAPE-DETERMINING PROTEIN MREB"/>
    <property type="match status" value="1"/>
</dbReference>
<dbReference type="InterPro" id="IPR043129">
    <property type="entry name" value="ATPase_NBD"/>
</dbReference>
<evidence type="ECO:0000313" key="1">
    <source>
        <dbReference type="EMBL" id="KAJ4024698.1"/>
    </source>
</evidence>
<name>A0A9W8UGP5_9HYPO</name>
<accession>A0A9W8UGP5</accession>
<gene>
    <name evidence="1" type="ORF">NW766_000938</name>
</gene>
<sequence length="336" mass="37054">MTDKPDLTVAIDLGTTFTGVGFLFPNGTIYILNNWPGSNSGNEVKVPNRLVYNHDNTISSWGFSCALQDDPLPLGKREHRHFRMFFDPETSSMARCMGLTATCSNKQAEKCTTDFLREIHDHIERTYGELNGADWSNETVAFLFSVPTTWRGLAAINTLRNAIRSSGFGTRGHHHTVQFDLTEAEAAVADTFKSDSAQCEEGDIFLTIDVGESTTDLSLVQVTNFGDGIREISQITEVSGIGTGSLLIDYAFGNLIEERLAGSPDVPFEISNGLARKMMNSKQFQIVKDLFGDPAAIATVHRILIPGVSNTFNHDKLHIARGAMIIDKYNFLQLSH</sequence>
<protein>
    <recommendedName>
        <fullName evidence="3">Hsp70 protein</fullName>
    </recommendedName>
</protein>
<dbReference type="Gene3D" id="3.30.420.40">
    <property type="match status" value="1"/>
</dbReference>
<dbReference type="EMBL" id="JAPDHF010000001">
    <property type="protein sequence ID" value="KAJ4024698.1"/>
    <property type="molecule type" value="Genomic_DNA"/>
</dbReference>
<organism evidence="1 2">
    <name type="scientific">Fusarium irregulare</name>
    <dbReference type="NCBI Taxonomy" id="2494466"/>
    <lineage>
        <taxon>Eukaryota</taxon>
        <taxon>Fungi</taxon>
        <taxon>Dikarya</taxon>
        <taxon>Ascomycota</taxon>
        <taxon>Pezizomycotina</taxon>
        <taxon>Sordariomycetes</taxon>
        <taxon>Hypocreomycetidae</taxon>
        <taxon>Hypocreales</taxon>
        <taxon>Nectriaceae</taxon>
        <taxon>Fusarium</taxon>
        <taxon>Fusarium incarnatum-equiseti species complex</taxon>
    </lineage>
</organism>
<dbReference type="Proteomes" id="UP001152130">
    <property type="component" value="Unassembled WGS sequence"/>
</dbReference>
<proteinExistence type="predicted"/>
<reference evidence="1" key="1">
    <citation type="submission" date="2022-10" db="EMBL/GenBank/DDBJ databases">
        <title>Fusarium specimens isolated from Avocado Roots.</title>
        <authorList>
            <person name="Stajich J."/>
            <person name="Roper C."/>
            <person name="Heimlech-Rivalta G."/>
        </authorList>
    </citation>
    <scope>NUCLEOTIDE SEQUENCE</scope>
    <source>
        <strain evidence="1">CF00143</strain>
    </source>
</reference>
<dbReference type="CDD" id="cd10170">
    <property type="entry name" value="ASKHA_NBD_HSP70"/>
    <property type="match status" value="1"/>
</dbReference>
<dbReference type="OrthoDB" id="2394218at2759"/>
<evidence type="ECO:0008006" key="3">
    <source>
        <dbReference type="Google" id="ProtNLM"/>
    </source>
</evidence>
<dbReference type="AlphaFoldDB" id="A0A9W8UGP5"/>
<dbReference type="SUPFAM" id="SSF53067">
    <property type="entry name" value="Actin-like ATPase domain"/>
    <property type="match status" value="1"/>
</dbReference>
<dbReference type="PANTHER" id="PTHR42749">
    <property type="entry name" value="CELL SHAPE-DETERMINING PROTEIN MREB"/>
    <property type="match status" value="1"/>
</dbReference>
<evidence type="ECO:0000313" key="2">
    <source>
        <dbReference type="Proteomes" id="UP001152130"/>
    </source>
</evidence>